<reference evidence="10" key="1">
    <citation type="submission" date="2015-07" db="EMBL/GenBank/DDBJ databases">
        <title>Draft Genome Sequences of Anaerolinea thermolimosa IMO-1, Bellilinea caldifistulae GOMI-1, Leptolinea tardivitalis YMTK-2, Levilinea saccharolytica KIBI-1,Longilinea arvoryzae KOME-1, Previously Described as Members of the Anaerolineaceae (Chloroflexi).</title>
        <authorList>
            <person name="Sekiguchi Y."/>
            <person name="Ohashi A."/>
            <person name="Matsuura N."/>
            <person name="Tourlousse M.D."/>
        </authorList>
    </citation>
    <scope>NUCLEOTIDE SEQUENCE [LARGE SCALE GENOMIC DNA]</scope>
    <source>
        <strain evidence="10">KOME-1</strain>
    </source>
</reference>
<comment type="subcellular location">
    <subcellularLocation>
        <location evidence="1">Cell membrane</location>
        <topology evidence="1">Peripheral membrane protein</topology>
        <orientation evidence="1">Cytoplasmic side</orientation>
    </subcellularLocation>
</comment>
<evidence type="ECO:0000256" key="3">
    <source>
        <dbReference type="ARBA" id="ARBA00022475"/>
    </source>
</evidence>
<dbReference type="Proteomes" id="UP000055060">
    <property type="component" value="Unassembled WGS sequence"/>
</dbReference>
<name>A0A0S7BEX9_9CHLR</name>
<sequence>MPPILEVQQLVKKYGEKTAVNGINFEIQEAEIFSLLGPNGAGKTTTISVLSTLYAPTSGDALIGGHSVVREPMAVRKLIGIVPQDLALYEDLTARENLSFWGQMYDLSGKALNARIDQVLDQIGLREHANQRVRTFSGGMKRRVNIGVGLLHQPRLLFMDEPTVGIDPQSRRAILDSVKDLNRQGMTVLYTTHYMEEAQELSDRVGIIDHGDLIALGTQGELTRQVGEYESLQLHLSEMDDADGLAKSLRSLEGVVRADVIDHSITLITPDAERILASAVSRANERNIKIRSISIQEPNLEAVFLHLTGRALRD</sequence>
<keyword evidence="7" id="KW-0472">Membrane</keyword>
<keyword evidence="3" id="KW-1003">Cell membrane</keyword>
<keyword evidence="5 10" id="KW-0067">ATP-binding</keyword>
<keyword evidence="11" id="KW-1185">Reference proteome</keyword>
<dbReference type="SMART" id="SM00382">
    <property type="entry name" value="AAA"/>
    <property type="match status" value="1"/>
</dbReference>
<dbReference type="Gene3D" id="3.40.50.300">
    <property type="entry name" value="P-loop containing nucleotide triphosphate hydrolases"/>
    <property type="match status" value="1"/>
</dbReference>
<evidence type="ECO:0000256" key="4">
    <source>
        <dbReference type="ARBA" id="ARBA00022741"/>
    </source>
</evidence>
<dbReference type="GO" id="GO:0005886">
    <property type="term" value="C:plasma membrane"/>
    <property type="evidence" value="ECO:0007669"/>
    <property type="project" value="UniProtKB-SubCell"/>
</dbReference>
<dbReference type="PANTHER" id="PTHR43582:SF2">
    <property type="entry name" value="LINEARMYCIN RESISTANCE ATP-BINDING PROTEIN LNRL"/>
    <property type="match status" value="1"/>
</dbReference>
<dbReference type="PANTHER" id="PTHR43582">
    <property type="entry name" value="LINEARMYCIN RESISTANCE ATP-BINDING PROTEIN LNRL"/>
    <property type="match status" value="1"/>
</dbReference>
<evidence type="ECO:0000256" key="5">
    <source>
        <dbReference type="ARBA" id="ARBA00022840"/>
    </source>
</evidence>
<dbReference type="FunFam" id="3.40.50.300:FF:000589">
    <property type="entry name" value="ABC transporter, ATP-binding subunit"/>
    <property type="match status" value="1"/>
</dbReference>
<dbReference type="GO" id="GO:1900753">
    <property type="term" value="P:doxorubicin transport"/>
    <property type="evidence" value="ECO:0007669"/>
    <property type="project" value="InterPro"/>
</dbReference>
<dbReference type="AlphaFoldDB" id="A0A0S7BEX9"/>
<protein>
    <submittedName>
        <fullName evidence="10">Daunorubicin resistance ABC transporter ATP-binding subunit</fullName>
    </submittedName>
</protein>
<feature type="domain" description="ABC transporter" evidence="9">
    <location>
        <begin position="5"/>
        <end position="235"/>
    </location>
</feature>
<evidence type="ECO:0000259" key="9">
    <source>
        <dbReference type="PROSITE" id="PS50893"/>
    </source>
</evidence>
<dbReference type="SUPFAM" id="SSF52540">
    <property type="entry name" value="P-loop containing nucleoside triphosphate hydrolases"/>
    <property type="match status" value="1"/>
</dbReference>
<evidence type="ECO:0000256" key="1">
    <source>
        <dbReference type="ARBA" id="ARBA00004413"/>
    </source>
</evidence>
<dbReference type="GO" id="GO:0043215">
    <property type="term" value="P:daunorubicin transport"/>
    <property type="evidence" value="ECO:0007669"/>
    <property type="project" value="InterPro"/>
</dbReference>
<evidence type="ECO:0000313" key="10">
    <source>
        <dbReference type="EMBL" id="GAP12998.1"/>
    </source>
</evidence>
<dbReference type="InterPro" id="IPR003593">
    <property type="entry name" value="AAA+_ATPase"/>
</dbReference>
<keyword evidence="4" id="KW-0547">Nucleotide-binding</keyword>
<accession>A0A0S7BEX9</accession>
<keyword evidence="6" id="KW-1278">Translocase</keyword>
<evidence type="ECO:0000256" key="8">
    <source>
        <dbReference type="ARBA" id="ARBA00049985"/>
    </source>
</evidence>
<gene>
    <name evidence="10" type="ORF">LARV_00739</name>
</gene>
<dbReference type="PROSITE" id="PS50893">
    <property type="entry name" value="ABC_TRANSPORTER_2"/>
    <property type="match status" value="1"/>
</dbReference>
<dbReference type="InterPro" id="IPR017871">
    <property type="entry name" value="ABC_transporter-like_CS"/>
</dbReference>
<keyword evidence="2" id="KW-0813">Transport</keyword>
<evidence type="ECO:0000256" key="6">
    <source>
        <dbReference type="ARBA" id="ARBA00022967"/>
    </source>
</evidence>
<comment type="similarity">
    <text evidence="8">Belongs to the ABC transporter superfamily. Drug exporter-1 (DrugE1) (TC 3.A.1.105) family.</text>
</comment>
<evidence type="ECO:0000313" key="11">
    <source>
        <dbReference type="Proteomes" id="UP000055060"/>
    </source>
</evidence>
<dbReference type="GO" id="GO:0005524">
    <property type="term" value="F:ATP binding"/>
    <property type="evidence" value="ECO:0007669"/>
    <property type="project" value="UniProtKB-KW"/>
</dbReference>
<proteinExistence type="inferred from homology"/>
<dbReference type="OrthoDB" id="9767778at2"/>
<dbReference type="EMBL" id="DF967972">
    <property type="protein sequence ID" value="GAP12998.1"/>
    <property type="molecule type" value="Genomic_DNA"/>
</dbReference>
<dbReference type="GO" id="GO:0016887">
    <property type="term" value="F:ATP hydrolysis activity"/>
    <property type="evidence" value="ECO:0007669"/>
    <property type="project" value="InterPro"/>
</dbReference>
<dbReference type="InterPro" id="IPR027417">
    <property type="entry name" value="P-loop_NTPase"/>
</dbReference>
<evidence type="ECO:0000256" key="2">
    <source>
        <dbReference type="ARBA" id="ARBA00022448"/>
    </source>
</evidence>
<dbReference type="InterPro" id="IPR005894">
    <property type="entry name" value="DrrA"/>
</dbReference>
<dbReference type="InterPro" id="IPR003439">
    <property type="entry name" value="ABC_transporter-like_ATP-bd"/>
</dbReference>
<dbReference type="STRING" id="360412.LARV_00739"/>
<organism evidence="10">
    <name type="scientific">Longilinea arvoryzae</name>
    <dbReference type="NCBI Taxonomy" id="360412"/>
    <lineage>
        <taxon>Bacteria</taxon>
        <taxon>Bacillati</taxon>
        <taxon>Chloroflexota</taxon>
        <taxon>Anaerolineae</taxon>
        <taxon>Anaerolineales</taxon>
        <taxon>Anaerolineaceae</taxon>
        <taxon>Longilinea</taxon>
    </lineage>
</organism>
<evidence type="ECO:0000256" key="7">
    <source>
        <dbReference type="ARBA" id="ARBA00023136"/>
    </source>
</evidence>
<dbReference type="Pfam" id="PF00005">
    <property type="entry name" value="ABC_tran"/>
    <property type="match status" value="1"/>
</dbReference>
<dbReference type="PROSITE" id="PS00211">
    <property type="entry name" value="ABC_TRANSPORTER_1"/>
    <property type="match status" value="1"/>
</dbReference>
<dbReference type="RefSeq" id="WP_075072369.1">
    <property type="nucleotide sequence ID" value="NZ_DF967972.1"/>
</dbReference>
<dbReference type="NCBIfam" id="TIGR01188">
    <property type="entry name" value="drrA"/>
    <property type="match status" value="1"/>
</dbReference>